<evidence type="ECO:0000256" key="4">
    <source>
        <dbReference type="SAM" id="MobiDB-lite"/>
    </source>
</evidence>
<keyword evidence="2" id="KW-0564">Palmitate</keyword>
<reference evidence="5 6" key="1">
    <citation type="submission" date="2019-06" db="EMBL/GenBank/DDBJ databases">
        <title>A chromosomal-level reference genome of Carpinus fangiana (Coryloideae, Betulaceae).</title>
        <authorList>
            <person name="Yang X."/>
            <person name="Wang Z."/>
            <person name="Zhang L."/>
            <person name="Hao G."/>
            <person name="Liu J."/>
            <person name="Yang Y."/>
        </authorList>
    </citation>
    <scope>NUCLEOTIDE SEQUENCE [LARGE SCALE GENOMIC DNA]</scope>
    <source>
        <strain evidence="5">Cfa_2016G</strain>
        <tissue evidence="5">Leaf</tissue>
    </source>
</reference>
<gene>
    <name evidence="5" type="ORF">FH972_022132</name>
</gene>
<organism evidence="5 6">
    <name type="scientific">Carpinus fangiana</name>
    <dbReference type="NCBI Taxonomy" id="176857"/>
    <lineage>
        <taxon>Eukaryota</taxon>
        <taxon>Viridiplantae</taxon>
        <taxon>Streptophyta</taxon>
        <taxon>Embryophyta</taxon>
        <taxon>Tracheophyta</taxon>
        <taxon>Spermatophyta</taxon>
        <taxon>Magnoliopsida</taxon>
        <taxon>eudicotyledons</taxon>
        <taxon>Gunneridae</taxon>
        <taxon>Pentapetalae</taxon>
        <taxon>rosids</taxon>
        <taxon>fabids</taxon>
        <taxon>Fagales</taxon>
        <taxon>Betulaceae</taxon>
        <taxon>Carpinus</taxon>
    </lineage>
</organism>
<feature type="compositionally biased region" description="Basic and acidic residues" evidence="4">
    <location>
        <begin position="101"/>
        <end position="119"/>
    </location>
</feature>
<dbReference type="AlphaFoldDB" id="A0A5N6KRP9"/>
<protein>
    <submittedName>
        <fullName evidence="5">Uncharacterized protein</fullName>
    </submittedName>
</protein>
<accession>A0A5N6KRP9</accession>
<keyword evidence="6" id="KW-1185">Reference proteome</keyword>
<keyword evidence="1" id="KW-0519">Myristate</keyword>
<evidence type="ECO:0000256" key="2">
    <source>
        <dbReference type="ARBA" id="ARBA00023139"/>
    </source>
</evidence>
<feature type="region of interest" description="Disordered" evidence="4">
    <location>
        <begin position="1"/>
        <end position="119"/>
    </location>
</feature>
<evidence type="ECO:0000313" key="5">
    <source>
        <dbReference type="EMBL" id="KAB8339198.1"/>
    </source>
</evidence>
<evidence type="ECO:0000313" key="6">
    <source>
        <dbReference type="Proteomes" id="UP000327013"/>
    </source>
</evidence>
<dbReference type="InterPro" id="IPR031632">
    <property type="entry name" value="SVIP"/>
</dbReference>
<proteinExistence type="predicted"/>
<dbReference type="Pfam" id="PF15811">
    <property type="entry name" value="SVIP"/>
    <property type="match status" value="1"/>
</dbReference>
<evidence type="ECO:0000256" key="3">
    <source>
        <dbReference type="ARBA" id="ARBA00023288"/>
    </source>
</evidence>
<comment type="caution">
    <text evidence="5">The sequence shown here is derived from an EMBL/GenBank/DDBJ whole genome shotgun (WGS) entry which is preliminary data.</text>
</comment>
<evidence type="ECO:0000256" key="1">
    <source>
        <dbReference type="ARBA" id="ARBA00022707"/>
    </source>
</evidence>
<keyword evidence="3" id="KW-0449">Lipoprotein</keyword>
<dbReference type="EMBL" id="VIBQ01000010">
    <property type="protein sequence ID" value="KAB8339198.1"/>
    <property type="molecule type" value="Genomic_DNA"/>
</dbReference>
<name>A0A5N6KRP9_9ROSI</name>
<dbReference type="Proteomes" id="UP000327013">
    <property type="component" value="Unassembled WGS sequence"/>
</dbReference>
<dbReference type="OrthoDB" id="5415072at2759"/>
<sequence length="119" mass="12440">MGNLCSSSSNKDDPFAQPGRTLGSAAPPQQGRTSVPKPKIQGSGRTVGGAAASLPESDPRAAAAKAAEERANKGQAKGKLAEQLAAQKKQSRTNTLEQASQDERAARAADENDQIRQWN</sequence>